<dbReference type="AlphaFoldDB" id="A0A0A1U0B5"/>
<dbReference type="InterPro" id="IPR045033">
    <property type="entry name" value="PILS1/3/4/5/7"/>
</dbReference>
<dbReference type="PANTHER" id="PTHR31651">
    <property type="match status" value="1"/>
</dbReference>
<evidence type="ECO:0008006" key="13">
    <source>
        <dbReference type="Google" id="ProtNLM"/>
    </source>
</evidence>
<evidence type="ECO:0000256" key="7">
    <source>
        <dbReference type="ARBA" id="ARBA00025100"/>
    </source>
</evidence>
<dbReference type="Proteomes" id="UP000014680">
    <property type="component" value="Unassembled WGS sequence"/>
</dbReference>
<feature type="transmembrane region" description="Helical" evidence="10">
    <location>
        <begin position="6"/>
        <end position="28"/>
    </location>
</feature>
<dbReference type="GeneID" id="14883228"/>
<evidence type="ECO:0000256" key="9">
    <source>
        <dbReference type="SAM" id="Coils"/>
    </source>
</evidence>
<evidence type="ECO:0000256" key="2">
    <source>
        <dbReference type="ARBA" id="ARBA00004308"/>
    </source>
</evidence>
<reference evidence="11 12" key="1">
    <citation type="submission" date="2012-10" db="EMBL/GenBank/DDBJ databases">
        <authorList>
            <person name="Zafar N."/>
            <person name="Inman J."/>
            <person name="Hall N."/>
            <person name="Lorenzi H."/>
            <person name="Caler E."/>
        </authorList>
    </citation>
    <scope>NUCLEOTIDE SEQUENCE [LARGE SCALE GENOMIC DNA]</scope>
    <source>
        <strain evidence="11 12">IP1</strain>
    </source>
</reference>
<dbReference type="VEuPathDB" id="AmoebaDB:EIN_066230"/>
<keyword evidence="12" id="KW-1185">Reference proteome</keyword>
<gene>
    <name evidence="11" type="ORF">EIN_066230</name>
</gene>
<feature type="transmembrane region" description="Helical" evidence="10">
    <location>
        <begin position="378"/>
        <end position="402"/>
    </location>
</feature>
<feature type="transmembrane region" description="Helical" evidence="10">
    <location>
        <begin position="316"/>
        <end position="335"/>
    </location>
</feature>
<dbReference type="Pfam" id="PF03547">
    <property type="entry name" value="Mem_trans"/>
    <property type="match status" value="1"/>
</dbReference>
<evidence type="ECO:0000256" key="8">
    <source>
        <dbReference type="ARBA" id="ARBA00025752"/>
    </source>
</evidence>
<evidence type="ECO:0000256" key="4">
    <source>
        <dbReference type="ARBA" id="ARBA00022692"/>
    </source>
</evidence>
<proteinExistence type="inferred from homology"/>
<evidence type="ECO:0000256" key="6">
    <source>
        <dbReference type="ARBA" id="ARBA00023136"/>
    </source>
</evidence>
<keyword evidence="6 10" id="KW-0472">Membrane</keyword>
<organism evidence="11 12">
    <name type="scientific">Entamoeba invadens IP1</name>
    <dbReference type="NCBI Taxonomy" id="370355"/>
    <lineage>
        <taxon>Eukaryota</taxon>
        <taxon>Amoebozoa</taxon>
        <taxon>Evosea</taxon>
        <taxon>Archamoebae</taxon>
        <taxon>Mastigamoebida</taxon>
        <taxon>Entamoebidae</taxon>
        <taxon>Entamoeba</taxon>
    </lineage>
</organism>
<comment type="function">
    <text evidence="7">Involved in cellular auxin homeostasis by regulating auxin metabolism. Regulates intracellular auxin accumulation at the endoplasmic reticulum and thus auxin availability for nuclear auxin signaling.</text>
</comment>
<comment type="similarity">
    <text evidence="8">Belongs to the auxin efflux carrier (TC 2.A.69.2) family.</text>
</comment>
<dbReference type="KEGG" id="eiv:EIN_066230"/>
<feature type="transmembrane region" description="Helical" evidence="10">
    <location>
        <begin position="450"/>
        <end position="471"/>
    </location>
</feature>
<dbReference type="OrthoDB" id="29653at2759"/>
<feature type="transmembrane region" description="Helical" evidence="10">
    <location>
        <begin position="105"/>
        <end position="123"/>
    </location>
</feature>
<name>A0A0A1U0B5_ENTIV</name>
<evidence type="ECO:0000256" key="5">
    <source>
        <dbReference type="ARBA" id="ARBA00022989"/>
    </source>
</evidence>
<dbReference type="GO" id="GO:0012505">
    <property type="term" value="C:endomembrane system"/>
    <property type="evidence" value="ECO:0007669"/>
    <property type="project" value="UniProtKB-SubCell"/>
</dbReference>
<dbReference type="OMA" id="WSWGYHI"/>
<evidence type="ECO:0000256" key="1">
    <source>
        <dbReference type="ARBA" id="ARBA00004141"/>
    </source>
</evidence>
<dbReference type="RefSeq" id="XP_004183674.1">
    <property type="nucleotide sequence ID" value="XM_004183626.1"/>
</dbReference>
<dbReference type="EMBL" id="KB207140">
    <property type="protein sequence ID" value="ELP84328.1"/>
    <property type="molecule type" value="Genomic_DNA"/>
</dbReference>
<evidence type="ECO:0000313" key="11">
    <source>
        <dbReference type="EMBL" id="ELP84328.1"/>
    </source>
</evidence>
<dbReference type="GO" id="GO:0016020">
    <property type="term" value="C:membrane"/>
    <property type="evidence" value="ECO:0007669"/>
    <property type="project" value="UniProtKB-SubCell"/>
</dbReference>
<evidence type="ECO:0000313" key="12">
    <source>
        <dbReference type="Proteomes" id="UP000014680"/>
    </source>
</evidence>
<feature type="transmembrane region" description="Helical" evidence="10">
    <location>
        <begin position="143"/>
        <end position="165"/>
    </location>
</feature>
<feature type="coiled-coil region" evidence="9">
    <location>
        <begin position="170"/>
        <end position="215"/>
    </location>
</feature>
<keyword evidence="4 10" id="KW-0812">Transmembrane</keyword>
<keyword evidence="3" id="KW-0813">Transport</keyword>
<keyword evidence="5 10" id="KW-1133">Transmembrane helix</keyword>
<comment type="subcellular location">
    <subcellularLocation>
        <location evidence="2">Endomembrane system</location>
    </subcellularLocation>
    <subcellularLocation>
        <location evidence="1">Membrane</location>
        <topology evidence="1">Multi-pass membrane protein</topology>
    </subcellularLocation>
</comment>
<feature type="transmembrane region" description="Helical" evidence="10">
    <location>
        <begin position="40"/>
        <end position="59"/>
    </location>
</feature>
<sequence>MDIFGIILSTFNAIFKLAIVAVTGFLATRTAGFDVASRRVYSSIVFQYFVPAVIFAQTATSMDRVSTLVDWWYLPLCAVVINAIAFPSIFIVAKLFRLEHKTTRVFVYTISFSNTMYIPLALVDSMTSENNEVFGPNAKEVGGGYICTFLLAATVIYWIFGYSFIQRNQVDQDEEERRASEIELKDETQNEQLDVKTLEKALESSQNVLEKKELKVSSGVKEDTDLSTQLIADEESPMPKVSDELNLNTTTATVVDDQKPLAGVQEASESQRDRCGFLSPIKVVFSKVFGAVSYVWQHLPVSVKRALKNLCTPPTIATLLGVILILAYPVRDMLFNQGKMAIIGRTAKYLGSAAVISALFILGGNLSTGPKGGTIKWYVIAVGLFVRMVICPAICIGINFALWYYGIVPSDPMFFFVLCVESSTPPALNSAIVMNIVYPKGNEECASLLFWAYLCSIVTLSGWLVVTLMLIEMK</sequence>
<dbReference type="PANTHER" id="PTHR31651:SF33">
    <property type="entry name" value="PROTEIN PIN-LIKES 1"/>
    <property type="match status" value="1"/>
</dbReference>
<evidence type="ECO:0000256" key="10">
    <source>
        <dbReference type="SAM" id="Phobius"/>
    </source>
</evidence>
<dbReference type="InterPro" id="IPR004776">
    <property type="entry name" value="Mem_transp_PIN-like"/>
</dbReference>
<evidence type="ECO:0000256" key="3">
    <source>
        <dbReference type="ARBA" id="ARBA00022448"/>
    </source>
</evidence>
<protein>
    <recommendedName>
        <fullName evidence="13">Auxin efflux carrier family protein</fullName>
    </recommendedName>
</protein>
<dbReference type="GO" id="GO:0055085">
    <property type="term" value="P:transmembrane transport"/>
    <property type="evidence" value="ECO:0007669"/>
    <property type="project" value="InterPro"/>
</dbReference>
<accession>A0A0A1U0B5</accession>
<keyword evidence="9" id="KW-0175">Coiled coil</keyword>
<feature type="transmembrane region" description="Helical" evidence="10">
    <location>
        <begin position="347"/>
        <end position="366"/>
    </location>
</feature>
<feature type="transmembrane region" description="Helical" evidence="10">
    <location>
        <begin position="71"/>
        <end position="93"/>
    </location>
</feature>